<sequence length="315" mass="33757">MRSAGGCAIYPAMTDPMLVFDRSLVRRRRERAIPGYADFAFLEQEVAERLAERLDDIRRRFPVALELGARSGALGRLLRASGKVDTLIQADLAPAWARARAADGPAAAVDEEALPFADGSLDAVFGALSLHWVNDLPGALAQIRRALKPDGLLLMAMLGGDTLVELRDALFEAESEVTGGVSPRVSPFADLRDVAGLLQRAGFALPVADADTIPVTYETAFHLLRDLRGMGEANAVLERRRQFSPRALFARAAEIYAERFAGPDGRVPARFQVLYLTAWAPSADQPKPLRPGSASARLADAIGAAERGTGDLAGG</sequence>
<dbReference type="AlphaFoldDB" id="A0A919CN70"/>
<dbReference type="GO" id="GO:0008757">
    <property type="term" value="F:S-adenosylmethionine-dependent methyltransferase activity"/>
    <property type="evidence" value="ECO:0007669"/>
    <property type="project" value="InterPro"/>
</dbReference>
<evidence type="ECO:0000259" key="3">
    <source>
        <dbReference type="Pfam" id="PF08241"/>
    </source>
</evidence>
<dbReference type="InterPro" id="IPR013216">
    <property type="entry name" value="Methyltransf_11"/>
</dbReference>
<reference evidence="4" key="1">
    <citation type="journal article" date="2014" name="Int. J. Syst. Evol. Microbiol.">
        <title>Complete genome sequence of Corynebacterium casei LMG S-19264T (=DSM 44701T), isolated from a smear-ripened cheese.</title>
        <authorList>
            <consortium name="US DOE Joint Genome Institute (JGI-PGF)"/>
            <person name="Walter F."/>
            <person name="Albersmeier A."/>
            <person name="Kalinowski J."/>
            <person name="Ruckert C."/>
        </authorList>
    </citation>
    <scope>NUCLEOTIDE SEQUENCE</scope>
    <source>
        <strain evidence="4">KCTC 42651</strain>
    </source>
</reference>
<dbReference type="InterPro" id="IPR029063">
    <property type="entry name" value="SAM-dependent_MTases_sf"/>
</dbReference>
<dbReference type="Proteomes" id="UP000630353">
    <property type="component" value="Unassembled WGS sequence"/>
</dbReference>
<dbReference type="Gene3D" id="3.40.50.150">
    <property type="entry name" value="Vaccinia Virus protein VP39"/>
    <property type="match status" value="1"/>
</dbReference>
<evidence type="ECO:0000313" key="5">
    <source>
        <dbReference type="Proteomes" id="UP000630353"/>
    </source>
</evidence>
<dbReference type="InterPro" id="IPR050602">
    <property type="entry name" value="Malonyl-ACP_OMT"/>
</dbReference>
<evidence type="ECO:0000256" key="1">
    <source>
        <dbReference type="ARBA" id="ARBA00022603"/>
    </source>
</evidence>
<organism evidence="4 5">
    <name type="scientific">Thalassobaculum fulvum</name>
    <dbReference type="NCBI Taxonomy" id="1633335"/>
    <lineage>
        <taxon>Bacteria</taxon>
        <taxon>Pseudomonadati</taxon>
        <taxon>Pseudomonadota</taxon>
        <taxon>Alphaproteobacteria</taxon>
        <taxon>Rhodospirillales</taxon>
        <taxon>Thalassobaculaceae</taxon>
        <taxon>Thalassobaculum</taxon>
    </lineage>
</organism>
<comment type="caution">
    <text evidence="4">The sequence shown here is derived from an EMBL/GenBank/DDBJ whole genome shotgun (WGS) entry which is preliminary data.</text>
</comment>
<dbReference type="EMBL" id="BMZS01000002">
    <property type="protein sequence ID" value="GHD44044.1"/>
    <property type="molecule type" value="Genomic_DNA"/>
</dbReference>
<feature type="domain" description="Methyltransferase type 11" evidence="3">
    <location>
        <begin position="65"/>
        <end position="154"/>
    </location>
</feature>
<keyword evidence="2" id="KW-0808">Transferase</keyword>
<evidence type="ECO:0000256" key="2">
    <source>
        <dbReference type="ARBA" id="ARBA00022679"/>
    </source>
</evidence>
<dbReference type="PANTHER" id="PTHR13090">
    <property type="entry name" value="ARGININE-HYDROXYLASE NDUFAF5, MITOCHONDRIAL"/>
    <property type="match status" value="1"/>
</dbReference>
<name>A0A919CN70_9PROT</name>
<proteinExistence type="predicted"/>
<keyword evidence="1 4" id="KW-0489">Methyltransferase</keyword>
<dbReference type="PANTHER" id="PTHR13090:SF1">
    <property type="entry name" value="ARGININE-HYDROXYLASE NDUFAF5, MITOCHONDRIAL"/>
    <property type="match status" value="1"/>
</dbReference>
<dbReference type="SUPFAM" id="SSF53335">
    <property type="entry name" value="S-adenosyl-L-methionine-dependent methyltransferases"/>
    <property type="match status" value="1"/>
</dbReference>
<dbReference type="GO" id="GO:0032259">
    <property type="term" value="P:methylation"/>
    <property type="evidence" value="ECO:0007669"/>
    <property type="project" value="UniProtKB-KW"/>
</dbReference>
<keyword evidence="5" id="KW-1185">Reference proteome</keyword>
<evidence type="ECO:0000313" key="4">
    <source>
        <dbReference type="EMBL" id="GHD44044.1"/>
    </source>
</evidence>
<dbReference type="CDD" id="cd02440">
    <property type="entry name" value="AdoMet_MTases"/>
    <property type="match status" value="1"/>
</dbReference>
<reference evidence="4" key="2">
    <citation type="submission" date="2020-09" db="EMBL/GenBank/DDBJ databases">
        <authorList>
            <person name="Sun Q."/>
            <person name="Kim S."/>
        </authorList>
    </citation>
    <scope>NUCLEOTIDE SEQUENCE</scope>
    <source>
        <strain evidence="4">KCTC 42651</strain>
    </source>
</reference>
<accession>A0A919CN70</accession>
<protein>
    <submittedName>
        <fullName evidence="4">SAM-dependent methyltransferase</fullName>
    </submittedName>
</protein>
<dbReference type="Pfam" id="PF08241">
    <property type="entry name" value="Methyltransf_11"/>
    <property type="match status" value="1"/>
</dbReference>
<gene>
    <name evidence="4" type="ORF">GCM10017083_10970</name>
</gene>